<dbReference type="AlphaFoldDB" id="A0AAW3FDE2"/>
<protein>
    <submittedName>
        <fullName evidence="2">Uncharacterized protein</fullName>
    </submittedName>
</protein>
<organism evidence="2 3">
    <name type="scientific">Prevotella histicola JCM 15637 = DNF00424</name>
    <dbReference type="NCBI Taxonomy" id="1236504"/>
    <lineage>
        <taxon>Bacteria</taxon>
        <taxon>Pseudomonadati</taxon>
        <taxon>Bacteroidota</taxon>
        <taxon>Bacteroidia</taxon>
        <taxon>Bacteroidales</taxon>
        <taxon>Prevotellaceae</taxon>
        <taxon>Prevotella</taxon>
    </lineage>
</organism>
<evidence type="ECO:0000313" key="2">
    <source>
        <dbReference type="EMBL" id="KGF24471.1"/>
    </source>
</evidence>
<dbReference type="EMBL" id="JRNJ01000106">
    <property type="protein sequence ID" value="KGF24471.1"/>
    <property type="molecule type" value="Genomic_DNA"/>
</dbReference>
<sequence>MKIQVNPIKTGFVTIKESKGYKEACKRCPFALQNMPFYSSKGALLQCKRAPFALQKSMYWLAYHEILLHTLSFLALWFYISTKRKEQHLQ</sequence>
<proteinExistence type="predicted"/>
<comment type="caution">
    <text evidence="2">The sequence shown here is derived from an EMBL/GenBank/DDBJ whole genome shotgun (WGS) entry which is preliminary data.</text>
</comment>
<accession>A0AAW3FDE2</accession>
<keyword evidence="1" id="KW-0812">Transmembrane</keyword>
<feature type="transmembrane region" description="Helical" evidence="1">
    <location>
        <begin position="58"/>
        <end position="80"/>
    </location>
</feature>
<dbReference type="Proteomes" id="UP000029533">
    <property type="component" value="Unassembled WGS sequence"/>
</dbReference>
<name>A0AAW3FDE2_9BACT</name>
<keyword evidence="1" id="KW-0472">Membrane</keyword>
<evidence type="ECO:0000313" key="3">
    <source>
        <dbReference type="Proteomes" id="UP000029533"/>
    </source>
</evidence>
<gene>
    <name evidence="2" type="ORF">HMPREF2132_12250</name>
</gene>
<keyword evidence="1" id="KW-1133">Transmembrane helix</keyword>
<reference evidence="2 3" key="1">
    <citation type="submission" date="2014-07" db="EMBL/GenBank/DDBJ databases">
        <authorList>
            <person name="McCorrison J."/>
            <person name="Sanka R."/>
            <person name="Torralba M."/>
            <person name="Gillis M."/>
            <person name="Haft D.H."/>
            <person name="Methe B."/>
            <person name="Sutton G."/>
            <person name="Nelson K.E."/>
        </authorList>
    </citation>
    <scope>NUCLEOTIDE SEQUENCE [LARGE SCALE GENOMIC DNA]</scope>
    <source>
        <strain evidence="2 3">DNF00424</strain>
    </source>
</reference>
<evidence type="ECO:0000256" key="1">
    <source>
        <dbReference type="SAM" id="Phobius"/>
    </source>
</evidence>